<reference evidence="1" key="1">
    <citation type="submission" date="2014-09" db="EMBL/GenBank/DDBJ databases">
        <authorList>
            <person name="Magalhaes I.L.F."/>
            <person name="Oliveira U."/>
            <person name="Santos F.R."/>
            <person name="Vidigal T.H.D.A."/>
            <person name="Brescovit A.D."/>
            <person name="Santos A.J."/>
        </authorList>
    </citation>
    <scope>NUCLEOTIDE SEQUENCE</scope>
    <source>
        <tissue evidence="1">Shoot tissue taken approximately 20 cm above the soil surface</tissue>
    </source>
</reference>
<reference evidence="1" key="2">
    <citation type="journal article" date="2015" name="Data Brief">
        <title>Shoot transcriptome of the giant reed, Arundo donax.</title>
        <authorList>
            <person name="Barrero R.A."/>
            <person name="Guerrero F.D."/>
            <person name="Moolhuijzen P."/>
            <person name="Goolsby J.A."/>
            <person name="Tidwell J."/>
            <person name="Bellgard S.E."/>
            <person name="Bellgard M.I."/>
        </authorList>
    </citation>
    <scope>NUCLEOTIDE SEQUENCE</scope>
    <source>
        <tissue evidence="1">Shoot tissue taken approximately 20 cm above the soil surface</tissue>
    </source>
</reference>
<protein>
    <submittedName>
        <fullName evidence="1">Uncharacterized protein</fullName>
    </submittedName>
</protein>
<dbReference type="EMBL" id="GBRH01282766">
    <property type="protein sequence ID" value="JAD15129.1"/>
    <property type="molecule type" value="Transcribed_RNA"/>
</dbReference>
<evidence type="ECO:0000313" key="1">
    <source>
        <dbReference type="EMBL" id="JAD15129.1"/>
    </source>
</evidence>
<proteinExistence type="predicted"/>
<sequence length="43" mass="4905">MNHSLLLVHQWLLYLAVQLALHHHLLPMTATFPCSQYPGKPPS</sequence>
<organism evidence="1">
    <name type="scientific">Arundo donax</name>
    <name type="common">Giant reed</name>
    <name type="synonym">Donax arundinaceus</name>
    <dbReference type="NCBI Taxonomy" id="35708"/>
    <lineage>
        <taxon>Eukaryota</taxon>
        <taxon>Viridiplantae</taxon>
        <taxon>Streptophyta</taxon>
        <taxon>Embryophyta</taxon>
        <taxon>Tracheophyta</taxon>
        <taxon>Spermatophyta</taxon>
        <taxon>Magnoliopsida</taxon>
        <taxon>Liliopsida</taxon>
        <taxon>Poales</taxon>
        <taxon>Poaceae</taxon>
        <taxon>PACMAD clade</taxon>
        <taxon>Arundinoideae</taxon>
        <taxon>Arundineae</taxon>
        <taxon>Arundo</taxon>
    </lineage>
</organism>
<dbReference type="AlphaFoldDB" id="A0A0A8XNP2"/>
<name>A0A0A8XNP2_ARUDO</name>
<accession>A0A0A8XNP2</accession>